<dbReference type="PANTHER" id="PTHR38431">
    <property type="entry name" value="BLL2305 PROTEIN"/>
    <property type="match status" value="1"/>
</dbReference>
<dbReference type="SUPFAM" id="SSF53850">
    <property type="entry name" value="Periplasmic binding protein-like II"/>
    <property type="match status" value="1"/>
</dbReference>
<feature type="domain" description="PBP" evidence="2">
    <location>
        <begin position="448"/>
        <end position="629"/>
    </location>
</feature>
<dbReference type="Gene3D" id="2.170.190.11">
    <property type="entry name" value="Molybdopterin biosynthesis moea protein, domain 3"/>
    <property type="match status" value="1"/>
</dbReference>
<evidence type="ECO:0000313" key="4">
    <source>
        <dbReference type="Proteomes" id="UP000182680"/>
    </source>
</evidence>
<dbReference type="RefSeq" id="WP_072311075.1">
    <property type="nucleotide sequence ID" value="NZ_FPIW01000002.1"/>
</dbReference>
<dbReference type="Proteomes" id="UP000182680">
    <property type="component" value="Unassembled WGS sequence"/>
</dbReference>
<dbReference type="Pfam" id="PF12727">
    <property type="entry name" value="PBP_like"/>
    <property type="match status" value="1"/>
</dbReference>
<dbReference type="InterPro" id="IPR036425">
    <property type="entry name" value="MoaB/Mog-like_dom_sf"/>
</dbReference>
<dbReference type="GO" id="GO:0032324">
    <property type="term" value="P:molybdopterin cofactor biosynthetic process"/>
    <property type="evidence" value="ECO:0007669"/>
    <property type="project" value="InterPro"/>
</dbReference>
<comment type="caution">
    <text evidence="3">The sequence shown here is derived from an EMBL/GenBank/DDBJ whole genome shotgun (WGS) entry which is preliminary data.</text>
</comment>
<dbReference type="EMBL" id="FPIW01000002">
    <property type="protein sequence ID" value="SFW12744.1"/>
    <property type="molecule type" value="Genomic_DNA"/>
</dbReference>
<dbReference type="Gene3D" id="2.40.340.10">
    <property type="entry name" value="MoeA, C-terminal, domain IV"/>
    <property type="match status" value="1"/>
</dbReference>
<gene>
    <name evidence="3" type="ORF">SAMN02910291_00111</name>
</gene>
<dbReference type="PANTHER" id="PTHR38431:SF1">
    <property type="entry name" value="BLL2305 PROTEIN"/>
    <property type="match status" value="1"/>
</dbReference>
<dbReference type="InterPro" id="IPR036135">
    <property type="entry name" value="MoeA_linker/N_sf"/>
</dbReference>
<dbReference type="AlphaFoldDB" id="A0AA94L0Z9"/>
<protein>
    <submittedName>
        <fullName evidence="3">Molybdopterin biosynthesis protein</fullName>
    </submittedName>
</protein>
<dbReference type="InterPro" id="IPR024370">
    <property type="entry name" value="PBP_domain"/>
</dbReference>
<dbReference type="InterPro" id="IPR005110">
    <property type="entry name" value="MoeA_linker/N"/>
</dbReference>
<name>A0AA94L0Z9_DESDE</name>
<organism evidence="3 4">
    <name type="scientific">Desulfovibrio desulfuricans</name>
    <dbReference type="NCBI Taxonomy" id="876"/>
    <lineage>
        <taxon>Bacteria</taxon>
        <taxon>Pseudomonadati</taxon>
        <taxon>Thermodesulfobacteriota</taxon>
        <taxon>Desulfovibrionia</taxon>
        <taxon>Desulfovibrionales</taxon>
        <taxon>Desulfovibrionaceae</taxon>
        <taxon>Desulfovibrio</taxon>
    </lineage>
</organism>
<dbReference type="Gene3D" id="3.90.105.10">
    <property type="entry name" value="Molybdopterin biosynthesis moea protein, domain 2"/>
    <property type="match status" value="1"/>
</dbReference>
<evidence type="ECO:0000259" key="1">
    <source>
        <dbReference type="Pfam" id="PF03453"/>
    </source>
</evidence>
<dbReference type="Gene3D" id="3.40.190.10">
    <property type="entry name" value="Periplasmic binding protein-like II"/>
    <property type="match status" value="1"/>
</dbReference>
<evidence type="ECO:0000259" key="2">
    <source>
        <dbReference type="Pfam" id="PF12727"/>
    </source>
</evidence>
<accession>A0AA94L0Z9</accession>
<dbReference type="Pfam" id="PF03453">
    <property type="entry name" value="MoeA_N"/>
    <property type="match status" value="1"/>
</dbReference>
<dbReference type="SUPFAM" id="SSF53218">
    <property type="entry name" value="Molybdenum cofactor biosynthesis proteins"/>
    <property type="match status" value="1"/>
</dbReference>
<sequence length="662" mass="68741">MAPQSNIYTQTVPLGDALDKLLGALDTARAADGQNRLPQPVSCPTQAADGRVLSEFVIAAADVPPSPLAAAKGYALRAADTYTADSNNPALLQAGKNCFAVRPGEILPPGCDAVALPVHAAVDGKGGVSITAPMLPWLHVRRAGADMAAGETLFPRNHTLRPADMGALLAAGITEVQVWDRLQLHLAAVADPAPTPEKNGPAVTAAADGIIPALAALAQDIDCHVQTAPCLPADAGVVRDFLQSALKAGAHALLLCATGDDALTAVRDLMEREGRIVAPDIGLLPGAPAMTAVYEGRPVFCLPCSPAGSLTAFDALVAPALLLMSRRPGLCYAKTLAGDADAAGKLTAELAASLPAHPGLDVFAPLALARVAEKTIAMPLRMGEGHKSAVRTQALAHITASGKGIALGSTVRARPLRPADSLYNTLFCAGGDDVALDLLADGLLRLPHAVHLVCAGADAADAVQALKNRHCHMAVLHMADDDKGGFNFAFVQQHWPEGKIALINLVIRQVGLVVPAGNPRGLKSVADIKNMKLRCVNRQAGSSTRMQFDALLRHAGMTPQDVPGYENEVESQLAVAAAVLTGKADCGPGVAAAARAVGLDFIPLAGERWDLAVPEAFREDPRVVSVESLLQKPEFKKRLEALGGYNTRLTGQKLELGVRLGA</sequence>
<reference evidence="4" key="1">
    <citation type="submission" date="2016-11" db="EMBL/GenBank/DDBJ databases">
        <authorList>
            <person name="Jaros S."/>
            <person name="Januszkiewicz K."/>
            <person name="Wedrychowicz H."/>
        </authorList>
    </citation>
    <scope>NUCLEOTIDE SEQUENCE [LARGE SCALE GENOMIC DNA]</scope>
    <source>
        <strain evidence="4">DSM 7057</strain>
    </source>
</reference>
<dbReference type="InterPro" id="IPR036688">
    <property type="entry name" value="MoeA_C_domain_IV_sf"/>
</dbReference>
<proteinExistence type="predicted"/>
<feature type="domain" description="MoeA N-terminal and linker" evidence="1">
    <location>
        <begin position="28"/>
        <end position="172"/>
    </location>
</feature>
<dbReference type="Gene3D" id="3.40.980.10">
    <property type="entry name" value="MoaB/Mog-like domain"/>
    <property type="match status" value="1"/>
</dbReference>
<evidence type="ECO:0000313" key="3">
    <source>
        <dbReference type="EMBL" id="SFW12744.1"/>
    </source>
</evidence>
<dbReference type="SUPFAM" id="SSF63882">
    <property type="entry name" value="MoeA N-terminal region -like"/>
    <property type="match status" value="1"/>
</dbReference>